<protein>
    <submittedName>
        <fullName evidence="1">Uncharacterized protein</fullName>
    </submittedName>
</protein>
<sequence length="40" mass="4930">MNENRPQLFLVLRYFLHITVNPKPVIRRIFQYVPCHKNSF</sequence>
<dbReference type="EMBL" id="FR695864">
    <property type="protein sequence ID" value="CBX27157.1"/>
    <property type="molecule type" value="Genomic_DNA"/>
</dbReference>
<dbReference type="AlphaFoldDB" id="E1Y9B3"/>
<evidence type="ECO:0000313" key="1">
    <source>
        <dbReference type="EMBL" id="CBX27157.1"/>
    </source>
</evidence>
<reference evidence="1" key="1">
    <citation type="journal article" date="2011" name="Environ. Microbiol.">
        <title>Genomic insights into the metabolic potential of the polycyclic aromatic hydrocarbon degrading sulfate-reducing Deltaproteobacterium N47.</title>
        <authorList>
            <person name="Bergmann F."/>
            <person name="Selesi D."/>
            <person name="Weinmaier T."/>
            <person name="Tischler P."/>
            <person name="Rattei T."/>
            <person name="Meckenstock R.U."/>
        </authorList>
    </citation>
    <scope>NUCLEOTIDE SEQUENCE</scope>
</reference>
<accession>E1Y9B3</accession>
<name>E1Y9B3_9BACT</name>
<gene>
    <name evidence="1" type="ORF">N47_A11860</name>
</gene>
<organism evidence="1">
    <name type="scientific">uncultured Desulfobacterium sp</name>
    <dbReference type="NCBI Taxonomy" id="201089"/>
    <lineage>
        <taxon>Bacteria</taxon>
        <taxon>Pseudomonadati</taxon>
        <taxon>Thermodesulfobacteriota</taxon>
        <taxon>Desulfobacteria</taxon>
        <taxon>Desulfobacterales</taxon>
        <taxon>Desulfobacteriaceae</taxon>
        <taxon>Desulfobacterium</taxon>
        <taxon>environmental samples</taxon>
    </lineage>
</organism>
<proteinExistence type="predicted"/>